<protein>
    <recommendedName>
        <fullName evidence="4">Periplasmic ligand-binding sensor protein</fullName>
    </recommendedName>
</protein>
<dbReference type="RefSeq" id="WP_014404432.1">
    <property type="nucleotide sequence ID" value="NC_017033.1"/>
</dbReference>
<dbReference type="Proteomes" id="UP000005234">
    <property type="component" value="Chromosome"/>
</dbReference>
<dbReference type="Pfam" id="PF09849">
    <property type="entry name" value="DUF2076"/>
    <property type="match status" value="1"/>
</dbReference>
<feature type="compositionally biased region" description="Low complexity" evidence="1">
    <location>
        <begin position="190"/>
        <end position="203"/>
    </location>
</feature>
<reference evidence="2" key="1">
    <citation type="submission" date="2012-02" db="EMBL/GenBank/DDBJ databases">
        <title>The complete genome of Frateuria aurantia DSM 6220.</title>
        <authorList>
            <consortium name="US DOE Joint Genome Institute (JGI-PGF)"/>
            <person name="Lucas S."/>
            <person name="Copeland A."/>
            <person name="Lapidus A."/>
            <person name="Glavina del Rio T."/>
            <person name="Dalin E."/>
            <person name="Tice H."/>
            <person name="Bruce D."/>
            <person name="Goodwin L."/>
            <person name="Pitluck S."/>
            <person name="Peters L."/>
            <person name="Ovchinnikova G."/>
            <person name="Teshima H."/>
            <person name="Kyrpides N."/>
            <person name="Mavromatis K."/>
            <person name="Ivanova N."/>
            <person name="Brettin T."/>
            <person name="Detter J.C."/>
            <person name="Han C."/>
            <person name="Larimer F."/>
            <person name="Land M."/>
            <person name="Hauser L."/>
            <person name="Markowitz V."/>
            <person name="Cheng J.-F."/>
            <person name="Hugenholtz P."/>
            <person name="Woyke T."/>
            <person name="Wu D."/>
            <person name="Brambilla E."/>
            <person name="Klenk H.-P."/>
            <person name="Eisen J.A."/>
        </authorList>
    </citation>
    <scope>NUCLEOTIDE SEQUENCE</scope>
    <source>
        <strain evidence="2">DSM 6220</strain>
    </source>
</reference>
<dbReference type="HOGENOM" id="CLU_082335_3_0_6"/>
<dbReference type="InterPro" id="IPR018648">
    <property type="entry name" value="DUF2076"/>
</dbReference>
<gene>
    <name evidence="2" type="ordered locus">Fraau_3102</name>
</gene>
<feature type="compositionally biased region" description="Acidic residues" evidence="1">
    <location>
        <begin position="204"/>
        <end position="214"/>
    </location>
</feature>
<evidence type="ECO:0008006" key="4">
    <source>
        <dbReference type="Google" id="ProtNLM"/>
    </source>
</evidence>
<feature type="region of interest" description="Disordered" evidence="1">
    <location>
        <begin position="187"/>
        <end position="214"/>
    </location>
</feature>
<dbReference type="KEGG" id="fau:Fraau_3102"/>
<keyword evidence="3" id="KW-1185">Reference proteome</keyword>
<dbReference type="OrthoDB" id="5957434at2"/>
<evidence type="ECO:0000313" key="2">
    <source>
        <dbReference type="EMBL" id="AFC87429.1"/>
    </source>
</evidence>
<accession>H8L0D4</accession>
<evidence type="ECO:0000256" key="1">
    <source>
        <dbReference type="SAM" id="MobiDB-lite"/>
    </source>
</evidence>
<dbReference type="AlphaFoldDB" id="H8L0D4"/>
<dbReference type="EMBL" id="CP003350">
    <property type="protein sequence ID" value="AFC87429.1"/>
    <property type="molecule type" value="Genomic_DNA"/>
</dbReference>
<name>H8L0D4_FRAAD</name>
<dbReference type="eggNOG" id="COG3416">
    <property type="taxonomic scope" value="Bacteria"/>
</dbReference>
<organism evidence="2 3">
    <name type="scientific">Frateuria aurantia (strain ATCC 33424 / DSM 6220 / KCTC 2777 / LMG 1558 / NBRC 3245 / NCIMB 13370)</name>
    <name type="common">Acetobacter aurantius</name>
    <dbReference type="NCBI Taxonomy" id="767434"/>
    <lineage>
        <taxon>Bacteria</taxon>
        <taxon>Pseudomonadati</taxon>
        <taxon>Pseudomonadota</taxon>
        <taxon>Gammaproteobacteria</taxon>
        <taxon>Lysobacterales</taxon>
        <taxon>Rhodanobacteraceae</taxon>
        <taxon>Frateuria</taxon>
    </lineage>
</organism>
<dbReference type="STRING" id="767434.Fraau_3102"/>
<evidence type="ECO:0000313" key="3">
    <source>
        <dbReference type="Proteomes" id="UP000005234"/>
    </source>
</evidence>
<sequence length="214" mass="21871">MIPQEQQLLEDFLNRLAATPATARDPQASALIQQRLASLPDPGYLLVQRAILLEQALKAAQAQLSQLQAAQGQNPASASFLGGAGYGAGSVPPPPPGMNQQAAPSWRDRFFGGGNAAPPPPPAPQAAQPSFLGSAARTAAGVAGGMFLAEGLQSMFSGHHDGEGGFFGGNGAPDVVENVTNVYEQAPDQGFLGNDDGGFVDNGGFDDGDSGNWS</sequence>
<proteinExistence type="predicted"/>